<feature type="transmembrane region" description="Helical" evidence="5">
    <location>
        <begin position="206"/>
        <end position="226"/>
    </location>
</feature>
<dbReference type="InterPro" id="IPR036259">
    <property type="entry name" value="MFS_trans_sf"/>
</dbReference>
<evidence type="ECO:0000313" key="7">
    <source>
        <dbReference type="EMBL" id="ANP73154.1"/>
    </source>
</evidence>
<feature type="transmembrane region" description="Helical" evidence="5">
    <location>
        <begin position="82"/>
        <end position="105"/>
    </location>
</feature>
<keyword evidence="4 5" id="KW-0472">Membrane</keyword>
<evidence type="ECO:0000256" key="5">
    <source>
        <dbReference type="SAM" id="Phobius"/>
    </source>
</evidence>
<evidence type="ECO:0000256" key="4">
    <source>
        <dbReference type="ARBA" id="ARBA00023136"/>
    </source>
</evidence>
<evidence type="ECO:0000256" key="1">
    <source>
        <dbReference type="ARBA" id="ARBA00004651"/>
    </source>
</evidence>
<dbReference type="STRING" id="670052.PA27867_2202"/>
<feature type="transmembrane region" description="Helical" evidence="5">
    <location>
        <begin position="367"/>
        <end position="385"/>
    </location>
</feature>
<keyword evidence="2 5" id="KW-0812">Transmembrane</keyword>
<dbReference type="GO" id="GO:0005886">
    <property type="term" value="C:plasma membrane"/>
    <property type="evidence" value="ECO:0007669"/>
    <property type="project" value="UniProtKB-SubCell"/>
</dbReference>
<evidence type="ECO:0000256" key="3">
    <source>
        <dbReference type="ARBA" id="ARBA00022989"/>
    </source>
</evidence>
<feature type="transmembrane region" description="Helical" evidence="5">
    <location>
        <begin position="232"/>
        <end position="252"/>
    </location>
</feature>
<gene>
    <name evidence="7" type="ORF">PA27867_2202</name>
</gene>
<dbReference type="Gene3D" id="1.20.1720.10">
    <property type="entry name" value="Multidrug resistance protein D"/>
    <property type="match status" value="1"/>
</dbReference>
<name>A0A1B1BKY1_9MICO</name>
<protein>
    <submittedName>
        <fullName evidence="7">Transporter</fullName>
    </submittedName>
</protein>
<sequence>MTTDTHTRNQRRRRLALLCCLGAGFGTLVDASVITYTVPYLGSELQAETNGVQWFLAAYSLSFGLGLVPGGRLGDAYGRRGLFLLGLAVFVLGAVASGFAPTIWIAVAGQLVQGVGAGLISAQVLGIIQDEFAGTGRVRALALYSMAGAAAAILGPVASGIVLTALPDALAWRAVVLLSVPPVLVTVILAVFLRPAEQSRARRPDLDLPGIALLAAIVVLVTLPVIDPGVTGGVLVAVVAAVLLLLATLVLWERRYAGTGKTPLFVPALMRSNGFVAGNIVALLWFGAVVAHIGIVTIFLLQGQSLSPLLVAAVLVPSAVARLAASAFSSRLFARLGPASVTIGLAVQVVALAVLCLATVWLSGPTLLTVIVVTEIAAGLTAGLVEPPLRAITLGFAAHAVRGVAASFLQLTQRLSATFCVALATGLLLGTAGARPTEVGLRSGLLVCLSLLIVATIVSRLWLEPTHRPRAPR</sequence>
<keyword evidence="8" id="KW-1185">Reference proteome</keyword>
<feature type="transmembrane region" description="Helical" evidence="5">
    <location>
        <begin position="415"/>
        <end position="432"/>
    </location>
</feature>
<dbReference type="PATRIC" id="fig|670052.7.peg.2264"/>
<dbReference type="PANTHER" id="PTHR42718">
    <property type="entry name" value="MAJOR FACILITATOR SUPERFAMILY MULTIDRUG TRANSPORTER MFSC"/>
    <property type="match status" value="1"/>
</dbReference>
<keyword evidence="3 5" id="KW-1133">Transmembrane helix</keyword>
<dbReference type="RefSeq" id="WP_084021025.1">
    <property type="nucleotide sequence ID" value="NZ_CP016282.1"/>
</dbReference>
<feature type="transmembrane region" description="Helical" evidence="5">
    <location>
        <begin position="273"/>
        <end position="300"/>
    </location>
</feature>
<feature type="transmembrane region" description="Helical" evidence="5">
    <location>
        <begin position="306"/>
        <end position="324"/>
    </location>
</feature>
<organism evidence="7 8">
    <name type="scientific">Cryobacterium arcticum</name>
    <dbReference type="NCBI Taxonomy" id="670052"/>
    <lineage>
        <taxon>Bacteria</taxon>
        <taxon>Bacillati</taxon>
        <taxon>Actinomycetota</taxon>
        <taxon>Actinomycetes</taxon>
        <taxon>Micrococcales</taxon>
        <taxon>Microbacteriaceae</taxon>
        <taxon>Cryobacterium</taxon>
    </lineage>
</organism>
<dbReference type="EMBL" id="CP016282">
    <property type="protein sequence ID" value="ANP73154.1"/>
    <property type="molecule type" value="Genomic_DNA"/>
</dbReference>
<dbReference type="OrthoDB" id="70840at2"/>
<dbReference type="SUPFAM" id="SSF103473">
    <property type="entry name" value="MFS general substrate transporter"/>
    <property type="match status" value="1"/>
</dbReference>
<dbReference type="InterPro" id="IPR011701">
    <property type="entry name" value="MFS"/>
</dbReference>
<dbReference type="PROSITE" id="PS50850">
    <property type="entry name" value="MFS"/>
    <property type="match status" value="1"/>
</dbReference>
<dbReference type="GO" id="GO:0022857">
    <property type="term" value="F:transmembrane transporter activity"/>
    <property type="evidence" value="ECO:0007669"/>
    <property type="project" value="InterPro"/>
</dbReference>
<evidence type="ECO:0000259" key="6">
    <source>
        <dbReference type="PROSITE" id="PS50850"/>
    </source>
</evidence>
<feature type="transmembrane region" description="Helical" evidence="5">
    <location>
        <begin position="336"/>
        <end position="361"/>
    </location>
</feature>
<evidence type="ECO:0000256" key="2">
    <source>
        <dbReference type="ARBA" id="ARBA00022692"/>
    </source>
</evidence>
<dbReference type="KEGG" id="cart:PA27867_2202"/>
<feature type="transmembrane region" description="Helical" evidence="5">
    <location>
        <begin position="444"/>
        <end position="463"/>
    </location>
</feature>
<reference evidence="7 8" key="1">
    <citation type="submission" date="2016-06" db="EMBL/GenBank/DDBJ databases">
        <title>Genome sequencing of Cryobacterium arcticum PAMC 27867.</title>
        <authorList>
            <person name="Lee J."/>
            <person name="Kim O.-S."/>
        </authorList>
    </citation>
    <scope>NUCLEOTIDE SEQUENCE [LARGE SCALE GENOMIC DNA]</scope>
    <source>
        <strain evidence="7 8">PAMC 27867</strain>
    </source>
</reference>
<feature type="transmembrane region" description="Helical" evidence="5">
    <location>
        <begin position="140"/>
        <end position="164"/>
    </location>
</feature>
<comment type="subcellular location">
    <subcellularLocation>
        <location evidence="1">Cell membrane</location>
        <topology evidence="1">Multi-pass membrane protein</topology>
    </subcellularLocation>
</comment>
<feature type="transmembrane region" description="Helical" evidence="5">
    <location>
        <begin position="170"/>
        <end position="194"/>
    </location>
</feature>
<feature type="transmembrane region" description="Helical" evidence="5">
    <location>
        <begin position="51"/>
        <end position="70"/>
    </location>
</feature>
<accession>A0A1B1BKY1</accession>
<dbReference type="Pfam" id="PF07690">
    <property type="entry name" value="MFS_1"/>
    <property type="match status" value="1"/>
</dbReference>
<dbReference type="AlphaFoldDB" id="A0A1B1BKY1"/>
<dbReference type="PANTHER" id="PTHR42718:SF39">
    <property type="entry name" value="ACTINORHODIN TRANSPORTER-RELATED"/>
    <property type="match status" value="1"/>
</dbReference>
<evidence type="ECO:0000313" key="8">
    <source>
        <dbReference type="Proteomes" id="UP000092582"/>
    </source>
</evidence>
<feature type="transmembrane region" description="Helical" evidence="5">
    <location>
        <begin position="111"/>
        <end position="128"/>
    </location>
</feature>
<dbReference type="InterPro" id="IPR020846">
    <property type="entry name" value="MFS_dom"/>
</dbReference>
<dbReference type="Proteomes" id="UP000092582">
    <property type="component" value="Chromosome 1"/>
</dbReference>
<feature type="domain" description="Major facilitator superfamily (MFS) profile" evidence="6">
    <location>
        <begin position="16"/>
        <end position="467"/>
    </location>
</feature>
<proteinExistence type="predicted"/>